<keyword evidence="1" id="KW-0472">Membrane</keyword>
<organism evidence="2">
    <name type="scientific">Myoviridae sp. ctncN39</name>
    <dbReference type="NCBI Taxonomy" id="2825170"/>
    <lineage>
        <taxon>Viruses</taxon>
        <taxon>Duplodnaviria</taxon>
        <taxon>Heunggongvirae</taxon>
        <taxon>Uroviricota</taxon>
        <taxon>Caudoviricetes</taxon>
    </lineage>
</organism>
<evidence type="ECO:0000256" key="1">
    <source>
        <dbReference type="SAM" id="Phobius"/>
    </source>
</evidence>
<feature type="transmembrane region" description="Helical" evidence="1">
    <location>
        <begin position="6"/>
        <end position="34"/>
    </location>
</feature>
<feature type="transmembrane region" description="Helical" evidence="1">
    <location>
        <begin position="64"/>
        <end position="82"/>
    </location>
</feature>
<proteinExistence type="predicted"/>
<feature type="transmembrane region" description="Helical" evidence="1">
    <location>
        <begin position="88"/>
        <end position="106"/>
    </location>
</feature>
<sequence length="287" mass="32529">MQYFTAIANVITNIALFVSAAYMFFFGVCVCQFIKYPQYTPFLQFRRMLRMEDGGGGHTGIQDLVPYIHPIILACILFSIFYEWSSKSNVSILYIITLVLGLLFYWPDPSAPYSKWDLNNLQAESYKQAQDFFARGKSKPVNQSVNRFSDKVRTRSASNLAQLHKVISETLDLLESSTKDGKPSAKQIVLSGLAPYFNASKEEAATWSEDYDYAKSARVLIFNIAFDELSTGKYNLGTGFINPMGEGVHLQFYVQSCLNWSFDRGYITEQERDETLTALRKNISSVG</sequence>
<evidence type="ECO:0000313" key="2">
    <source>
        <dbReference type="EMBL" id="DAG00859.1"/>
    </source>
</evidence>
<dbReference type="EMBL" id="BK016183">
    <property type="protein sequence ID" value="DAG00859.1"/>
    <property type="molecule type" value="Genomic_DNA"/>
</dbReference>
<keyword evidence="1" id="KW-0812">Transmembrane</keyword>
<name>A0A8S5V2L5_9CAUD</name>
<protein>
    <submittedName>
        <fullName evidence="2">Uncharacterized protein</fullName>
    </submittedName>
</protein>
<reference evidence="2" key="1">
    <citation type="journal article" date="2021" name="Proc. Natl. Acad. Sci. U.S.A.">
        <title>A Catalog of Tens of Thousands of Viruses from Human Metagenomes Reveals Hidden Associations with Chronic Diseases.</title>
        <authorList>
            <person name="Tisza M.J."/>
            <person name="Buck C.B."/>
        </authorList>
    </citation>
    <scope>NUCLEOTIDE SEQUENCE</scope>
    <source>
        <strain evidence="2">CtncN39</strain>
    </source>
</reference>
<keyword evidence="1" id="KW-1133">Transmembrane helix</keyword>
<accession>A0A8S5V2L5</accession>